<organism evidence="2 3">
    <name type="scientific">Paramecium tetraurelia</name>
    <dbReference type="NCBI Taxonomy" id="5888"/>
    <lineage>
        <taxon>Eukaryota</taxon>
        <taxon>Sar</taxon>
        <taxon>Alveolata</taxon>
        <taxon>Ciliophora</taxon>
        <taxon>Intramacronucleata</taxon>
        <taxon>Oligohymenophorea</taxon>
        <taxon>Peniculida</taxon>
        <taxon>Parameciidae</taxon>
        <taxon>Paramecium</taxon>
    </lineage>
</organism>
<gene>
    <name evidence="2" type="ORF">GSPATT00039444001</name>
</gene>
<feature type="compositionally biased region" description="Polar residues" evidence="1">
    <location>
        <begin position="10"/>
        <end position="28"/>
    </location>
</feature>
<proteinExistence type="predicted"/>
<sequence length="64" mass="7721">MQKKTRGNMKLNQTNRANSNKLNRQQPKENQIGFKVTYQLDFFDKIHKNNYLILLKCENVIFDF</sequence>
<protein>
    <submittedName>
        <fullName evidence="2">Uncharacterized protein</fullName>
    </submittedName>
</protein>
<dbReference type="Proteomes" id="UP000000600">
    <property type="component" value="Unassembled WGS sequence"/>
</dbReference>
<dbReference type="HOGENOM" id="CLU_2872457_0_0_1"/>
<dbReference type="RefSeq" id="XP_001448534.1">
    <property type="nucleotide sequence ID" value="XM_001448497.1"/>
</dbReference>
<dbReference type="InParanoid" id="A0DDM0"/>
<evidence type="ECO:0000256" key="1">
    <source>
        <dbReference type="SAM" id="MobiDB-lite"/>
    </source>
</evidence>
<dbReference type="EMBL" id="CT868395">
    <property type="protein sequence ID" value="CAK81137.1"/>
    <property type="molecule type" value="Genomic_DNA"/>
</dbReference>
<dbReference type="GeneID" id="5034319"/>
<reference evidence="2 3" key="1">
    <citation type="journal article" date="2006" name="Nature">
        <title>Global trends of whole-genome duplications revealed by the ciliate Paramecium tetraurelia.</title>
        <authorList>
            <consortium name="Genoscope"/>
            <person name="Aury J.-M."/>
            <person name="Jaillon O."/>
            <person name="Duret L."/>
            <person name="Noel B."/>
            <person name="Jubin C."/>
            <person name="Porcel B.M."/>
            <person name="Segurens B."/>
            <person name="Daubin V."/>
            <person name="Anthouard V."/>
            <person name="Aiach N."/>
            <person name="Arnaiz O."/>
            <person name="Billaut A."/>
            <person name="Beisson J."/>
            <person name="Blanc I."/>
            <person name="Bouhouche K."/>
            <person name="Camara F."/>
            <person name="Duharcourt S."/>
            <person name="Guigo R."/>
            <person name="Gogendeau D."/>
            <person name="Katinka M."/>
            <person name="Keller A.-M."/>
            <person name="Kissmehl R."/>
            <person name="Klotz C."/>
            <person name="Koll F."/>
            <person name="Le Moue A."/>
            <person name="Lepere C."/>
            <person name="Malinsky S."/>
            <person name="Nowacki M."/>
            <person name="Nowak J.K."/>
            <person name="Plattner H."/>
            <person name="Poulain J."/>
            <person name="Ruiz F."/>
            <person name="Serrano V."/>
            <person name="Zagulski M."/>
            <person name="Dessen P."/>
            <person name="Betermier M."/>
            <person name="Weissenbach J."/>
            <person name="Scarpelli C."/>
            <person name="Schachter V."/>
            <person name="Sperling L."/>
            <person name="Meyer E."/>
            <person name="Cohen J."/>
            <person name="Wincker P."/>
        </authorList>
    </citation>
    <scope>NUCLEOTIDE SEQUENCE [LARGE SCALE GENOMIC DNA]</scope>
    <source>
        <strain evidence="2 3">Stock d4-2</strain>
    </source>
</reference>
<name>A0DDM0_PARTE</name>
<dbReference type="KEGG" id="ptm:GSPATT00039444001"/>
<evidence type="ECO:0000313" key="2">
    <source>
        <dbReference type="EMBL" id="CAK81137.1"/>
    </source>
</evidence>
<keyword evidence="3" id="KW-1185">Reference proteome</keyword>
<dbReference type="AlphaFoldDB" id="A0DDM0"/>
<accession>A0DDM0</accession>
<evidence type="ECO:0000313" key="3">
    <source>
        <dbReference type="Proteomes" id="UP000000600"/>
    </source>
</evidence>
<feature type="region of interest" description="Disordered" evidence="1">
    <location>
        <begin position="1"/>
        <end position="28"/>
    </location>
</feature>